<keyword evidence="4" id="KW-1185">Reference proteome</keyword>
<dbReference type="InterPro" id="IPR045153">
    <property type="entry name" value="Est1/Ebs1-like"/>
</dbReference>
<reference evidence="4" key="1">
    <citation type="journal article" date="2018" name="Nat. Microbiol.">
        <title>Leveraging single-cell genomics to expand the fungal tree of life.</title>
        <authorList>
            <person name="Ahrendt S.R."/>
            <person name="Quandt C.A."/>
            <person name="Ciobanu D."/>
            <person name="Clum A."/>
            <person name="Salamov A."/>
            <person name="Andreopoulos B."/>
            <person name="Cheng J.F."/>
            <person name="Woyke T."/>
            <person name="Pelin A."/>
            <person name="Henrissat B."/>
            <person name="Reynolds N.K."/>
            <person name="Benny G.L."/>
            <person name="Smith M.E."/>
            <person name="James T.Y."/>
            <person name="Grigoriev I.V."/>
        </authorList>
    </citation>
    <scope>NUCLEOTIDE SEQUENCE [LARGE SCALE GENOMIC DNA]</scope>
    <source>
        <strain evidence="4">Benny S71-1</strain>
    </source>
</reference>
<dbReference type="Proteomes" id="UP000278143">
    <property type="component" value="Unassembled WGS sequence"/>
</dbReference>
<organism evidence="3 4">
    <name type="scientific">Syncephalis pseudoplumigaleata</name>
    <dbReference type="NCBI Taxonomy" id="1712513"/>
    <lineage>
        <taxon>Eukaryota</taxon>
        <taxon>Fungi</taxon>
        <taxon>Fungi incertae sedis</taxon>
        <taxon>Zoopagomycota</taxon>
        <taxon>Zoopagomycotina</taxon>
        <taxon>Zoopagomycetes</taxon>
        <taxon>Zoopagales</taxon>
        <taxon>Piptocephalidaceae</taxon>
        <taxon>Syncephalis</taxon>
    </lineage>
</organism>
<protein>
    <recommendedName>
        <fullName evidence="5">Telomerase activating protein Est1-like N-terminal domain-containing protein</fullName>
    </recommendedName>
</protein>
<dbReference type="InterPro" id="IPR019458">
    <property type="entry name" value="Est1-like_N"/>
</dbReference>
<evidence type="ECO:0000313" key="3">
    <source>
        <dbReference type="EMBL" id="RKP22348.1"/>
    </source>
</evidence>
<proteinExistence type="predicted"/>
<dbReference type="PANTHER" id="PTHR15696">
    <property type="entry name" value="SMG-7 SUPPRESSOR WITH MORPHOLOGICAL EFFECT ON GENITALIA PROTEIN 7"/>
    <property type="match status" value="1"/>
</dbReference>
<dbReference type="OrthoDB" id="69928at2759"/>
<dbReference type="GO" id="GO:0042162">
    <property type="term" value="F:telomeric DNA binding"/>
    <property type="evidence" value="ECO:0007669"/>
    <property type="project" value="TreeGrafter"/>
</dbReference>
<dbReference type="Gene3D" id="1.25.40.10">
    <property type="entry name" value="Tetratricopeptide repeat domain"/>
    <property type="match status" value="1"/>
</dbReference>
<dbReference type="GO" id="GO:0070034">
    <property type="term" value="F:telomerase RNA binding"/>
    <property type="evidence" value="ECO:0007669"/>
    <property type="project" value="TreeGrafter"/>
</dbReference>
<dbReference type="GO" id="GO:0005697">
    <property type="term" value="C:telomerase holoenzyme complex"/>
    <property type="evidence" value="ECO:0007669"/>
    <property type="project" value="TreeGrafter"/>
</dbReference>
<evidence type="ECO:0000259" key="2">
    <source>
        <dbReference type="Pfam" id="PF10374"/>
    </source>
</evidence>
<dbReference type="AlphaFoldDB" id="A0A4P9YRS9"/>
<dbReference type="SUPFAM" id="SSF48452">
    <property type="entry name" value="TPR-like"/>
    <property type="match status" value="1"/>
</dbReference>
<evidence type="ECO:0000259" key="1">
    <source>
        <dbReference type="Pfam" id="PF10373"/>
    </source>
</evidence>
<dbReference type="Pfam" id="PF10374">
    <property type="entry name" value="EST1"/>
    <property type="match status" value="1"/>
</dbReference>
<name>A0A4P9YRS9_9FUNG</name>
<dbReference type="EMBL" id="KZ992224">
    <property type="protein sequence ID" value="RKP22348.1"/>
    <property type="molecule type" value="Genomic_DNA"/>
</dbReference>
<feature type="domain" description="DNA/RNA-binding" evidence="1">
    <location>
        <begin position="201"/>
        <end position="238"/>
    </location>
</feature>
<evidence type="ECO:0008006" key="5">
    <source>
        <dbReference type="Google" id="ProtNLM"/>
    </source>
</evidence>
<dbReference type="Pfam" id="PF10373">
    <property type="entry name" value="EST1_DNA_bind"/>
    <property type="match status" value="1"/>
</dbReference>
<sequence>MSTPQAEKIFAVIAGVDKRLRQLSKVVSTPLDDEMAELRIRLRDNVEQLLLVDIALAQKKSIENIMWRRVFYQPIEEYRRLLRKFPSEDVVRKSPEYRGARQDLRQFLFSASCFFTRMLRRIVERYELTDLMLEDGHLAANCILGENPPSSAAATSPVPETLRQRAYQTVYRCYIYLGDLARYSEMHSDRARKQWAAATDLYGKALRAYPSDGNAYNQLAVLSTYINDELSGVYYYYCR</sequence>
<dbReference type="InterPro" id="IPR018834">
    <property type="entry name" value="DNA/RNA-bd_Est1-type"/>
</dbReference>
<dbReference type="GO" id="GO:0000184">
    <property type="term" value="P:nuclear-transcribed mRNA catabolic process, nonsense-mediated decay"/>
    <property type="evidence" value="ECO:0007669"/>
    <property type="project" value="TreeGrafter"/>
</dbReference>
<evidence type="ECO:0000313" key="4">
    <source>
        <dbReference type="Proteomes" id="UP000278143"/>
    </source>
</evidence>
<feature type="domain" description="Telomerase activating protein Est1-like N-terminal" evidence="2">
    <location>
        <begin position="62"/>
        <end position="187"/>
    </location>
</feature>
<dbReference type="PANTHER" id="PTHR15696:SF0">
    <property type="entry name" value="TELOMERASE-BINDING PROTEIN EST1A"/>
    <property type="match status" value="1"/>
</dbReference>
<accession>A0A4P9YRS9</accession>
<dbReference type="InterPro" id="IPR011990">
    <property type="entry name" value="TPR-like_helical_dom_sf"/>
</dbReference>
<gene>
    <name evidence="3" type="ORF">SYNPS1DRAFT_32071</name>
</gene>